<accession>A0ABN7XCF4</accession>
<protein>
    <submittedName>
        <fullName evidence="1">26869_t:CDS:1</fullName>
    </submittedName>
</protein>
<evidence type="ECO:0000313" key="2">
    <source>
        <dbReference type="Proteomes" id="UP000789901"/>
    </source>
</evidence>
<keyword evidence="2" id="KW-1185">Reference proteome</keyword>
<dbReference type="EMBL" id="CAJVQB010106665">
    <property type="protein sequence ID" value="CAG8851549.1"/>
    <property type="molecule type" value="Genomic_DNA"/>
</dbReference>
<dbReference type="Proteomes" id="UP000789901">
    <property type="component" value="Unassembled WGS sequence"/>
</dbReference>
<feature type="non-terminal residue" evidence="1">
    <location>
        <position position="49"/>
    </location>
</feature>
<gene>
    <name evidence="1" type="ORF">GMARGA_LOCUS40800</name>
</gene>
<proteinExistence type="predicted"/>
<comment type="caution">
    <text evidence="1">The sequence shown here is derived from an EMBL/GenBank/DDBJ whole genome shotgun (WGS) entry which is preliminary data.</text>
</comment>
<organism evidence="1 2">
    <name type="scientific">Gigaspora margarita</name>
    <dbReference type="NCBI Taxonomy" id="4874"/>
    <lineage>
        <taxon>Eukaryota</taxon>
        <taxon>Fungi</taxon>
        <taxon>Fungi incertae sedis</taxon>
        <taxon>Mucoromycota</taxon>
        <taxon>Glomeromycotina</taxon>
        <taxon>Glomeromycetes</taxon>
        <taxon>Diversisporales</taxon>
        <taxon>Gigasporaceae</taxon>
        <taxon>Gigaspora</taxon>
    </lineage>
</organism>
<evidence type="ECO:0000313" key="1">
    <source>
        <dbReference type="EMBL" id="CAG8851549.1"/>
    </source>
</evidence>
<sequence>EDQIKLAIEILNLYNDIEILLYIINSEVIMISFGIREIINRIEINATEI</sequence>
<name>A0ABN7XCF4_GIGMA</name>
<reference evidence="1 2" key="1">
    <citation type="submission" date="2021-06" db="EMBL/GenBank/DDBJ databases">
        <authorList>
            <person name="Kallberg Y."/>
            <person name="Tangrot J."/>
            <person name="Rosling A."/>
        </authorList>
    </citation>
    <scope>NUCLEOTIDE SEQUENCE [LARGE SCALE GENOMIC DNA]</scope>
    <source>
        <strain evidence="1 2">120-4 pot B 10/14</strain>
    </source>
</reference>
<feature type="non-terminal residue" evidence="1">
    <location>
        <position position="1"/>
    </location>
</feature>